<evidence type="ECO:0000313" key="4">
    <source>
        <dbReference type="Proteomes" id="UP000053660"/>
    </source>
</evidence>
<keyword evidence="4" id="KW-1185">Reference proteome</keyword>
<accession>A0A0B1TD55</accession>
<feature type="compositionally biased region" description="Low complexity" evidence="1">
    <location>
        <begin position="95"/>
        <end position="105"/>
    </location>
</feature>
<dbReference type="AlphaFoldDB" id="A0A0B1TD55"/>
<proteinExistence type="predicted"/>
<reference evidence="3 4" key="1">
    <citation type="submission" date="2014-03" db="EMBL/GenBank/DDBJ databases">
        <title>Draft genome of the hookworm Oesophagostomum dentatum.</title>
        <authorList>
            <person name="Mitreva M."/>
        </authorList>
    </citation>
    <scope>NUCLEOTIDE SEQUENCE [LARGE SCALE GENOMIC DNA]</scope>
    <source>
        <strain evidence="3 4">OD-Hann</strain>
    </source>
</reference>
<dbReference type="EMBL" id="KN550054">
    <property type="protein sequence ID" value="KHJ95174.1"/>
    <property type="molecule type" value="Genomic_DNA"/>
</dbReference>
<feature type="chain" id="PRO_5002082118" evidence="2">
    <location>
        <begin position="23"/>
        <end position="114"/>
    </location>
</feature>
<gene>
    <name evidence="3" type="ORF">OESDEN_04885</name>
</gene>
<keyword evidence="2" id="KW-0732">Signal</keyword>
<dbReference type="Proteomes" id="UP000053660">
    <property type="component" value="Unassembled WGS sequence"/>
</dbReference>
<evidence type="ECO:0000256" key="1">
    <source>
        <dbReference type="SAM" id="MobiDB-lite"/>
    </source>
</evidence>
<evidence type="ECO:0000313" key="3">
    <source>
        <dbReference type="EMBL" id="KHJ95174.1"/>
    </source>
</evidence>
<name>A0A0B1TD55_OESDE</name>
<sequence>MKSPTILLLFLCTVILLTSCTAVADSTAPLNPRAKREQENVENTEQENSTEPTGQETSTETTELKNNRVHQSDGESTEEHHHLGKGYIYARGEHPPFTLGGPQPLGLGGPVLFG</sequence>
<evidence type="ECO:0000256" key="2">
    <source>
        <dbReference type="SAM" id="SignalP"/>
    </source>
</evidence>
<organism evidence="3 4">
    <name type="scientific">Oesophagostomum dentatum</name>
    <name type="common">Nodular worm</name>
    <dbReference type="NCBI Taxonomy" id="61180"/>
    <lineage>
        <taxon>Eukaryota</taxon>
        <taxon>Metazoa</taxon>
        <taxon>Ecdysozoa</taxon>
        <taxon>Nematoda</taxon>
        <taxon>Chromadorea</taxon>
        <taxon>Rhabditida</taxon>
        <taxon>Rhabditina</taxon>
        <taxon>Rhabditomorpha</taxon>
        <taxon>Strongyloidea</taxon>
        <taxon>Strongylidae</taxon>
        <taxon>Oesophagostomum</taxon>
    </lineage>
</organism>
<feature type="compositionally biased region" description="Basic and acidic residues" evidence="1">
    <location>
        <begin position="62"/>
        <end position="81"/>
    </location>
</feature>
<feature type="region of interest" description="Disordered" evidence="1">
    <location>
        <begin position="26"/>
        <end position="114"/>
    </location>
</feature>
<feature type="compositionally biased region" description="Polar residues" evidence="1">
    <location>
        <begin position="52"/>
        <end position="61"/>
    </location>
</feature>
<protein>
    <submittedName>
        <fullName evidence="3">Uncharacterized protein</fullName>
    </submittedName>
</protein>
<feature type="signal peptide" evidence="2">
    <location>
        <begin position="1"/>
        <end position="22"/>
    </location>
</feature>
<dbReference type="PROSITE" id="PS51257">
    <property type="entry name" value="PROKAR_LIPOPROTEIN"/>
    <property type="match status" value="1"/>
</dbReference>